<feature type="transmembrane region" description="Helical" evidence="1">
    <location>
        <begin position="60"/>
        <end position="81"/>
    </location>
</feature>
<dbReference type="GeneID" id="19968206"/>
<name>W2SDH5_CYPE1</name>
<keyword evidence="1" id="KW-0812">Transmembrane</keyword>
<organism evidence="2 3">
    <name type="scientific">Cyphellophora europaea (strain CBS 101466)</name>
    <name type="common">Phialophora europaea</name>
    <dbReference type="NCBI Taxonomy" id="1220924"/>
    <lineage>
        <taxon>Eukaryota</taxon>
        <taxon>Fungi</taxon>
        <taxon>Dikarya</taxon>
        <taxon>Ascomycota</taxon>
        <taxon>Pezizomycotina</taxon>
        <taxon>Eurotiomycetes</taxon>
        <taxon>Chaetothyriomycetidae</taxon>
        <taxon>Chaetothyriales</taxon>
        <taxon>Cyphellophoraceae</taxon>
        <taxon>Cyphellophora</taxon>
    </lineage>
</organism>
<protein>
    <recommendedName>
        <fullName evidence="4">Transmembrane protein</fullName>
    </recommendedName>
</protein>
<accession>W2SDH5</accession>
<keyword evidence="1" id="KW-0472">Membrane</keyword>
<dbReference type="AlphaFoldDB" id="W2SDH5"/>
<evidence type="ECO:0000256" key="1">
    <source>
        <dbReference type="SAM" id="Phobius"/>
    </source>
</evidence>
<proteinExistence type="predicted"/>
<dbReference type="EMBL" id="KB822711">
    <property type="protein sequence ID" value="ETN46680.1"/>
    <property type="molecule type" value="Genomic_DNA"/>
</dbReference>
<keyword evidence="3" id="KW-1185">Reference proteome</keyword>
<evidence type="ECO:0008006" key="4">
    <source>
        <dbReference type="Google" id="ProtNLM"/>
    </source>
</evidence>
<dbReference type="HOGENOM" id="CLU_1677817_0_0_1"/>
<gene>
    <name evidence="2" type="ORF">HMPREF1541_00867</name>
</gene>
<sequence length="157" mass="17271">MKLITATTTSLITTTANHLHFLTRTTATFTNPEGASDGPPRSDATMSPAAKAHRLSMLTLGWTLAIVGTVIFIGVTIFCVVGKRRCGLRPRERDFAAFDAPIGGNGSSIPRAEEFDTRTDAEIRDERRWREREEREFGRGMVAAAADGVEMKRMEAK</sequence>
<dbReference type="RefSeq" id="XP_008711392.1">
    <property type="nucleotide sequence ID" value="XM_008713170.1"/>
</dbReference>
<dbReference type="Proteomes" id="UP000030752">
    <property type="component" value="Unassembled WGS sequence"/>
</dbReference>
<keyword evidence="1" id="KW-1133">Transmembrane helix</keyword>
<evidence type="ECO:0000313" key="3">
    <source>
        <dbReference type="Proteomes" id="UP000030752"/>
    </source>
</evidence>
<dbReference type="VEuPathDB" id="FungiDB:HMPREF1541_00867"/>
<evidence type="ECO:0000313" key="2">
    <source>
        <dbReference type="EMBL" id="ETN46680.1"/>
    </source>
</evidence>
<dbReference type="InParanoid" id="W2SDH5"/>
<reference evidence="2 3" key="1">
    <citation type="submission" date="2013-03" db="EMBL/GenBank/DDBJ databases">
        <title>The Genome Sequence of Phialophora europaea CBS 101466.</title>
        <authorList>
            <consortium name="The Broad Institute Genomics Platform"/>
            <person name="Cuomo C."/>
            <person name="de Hoog S."/>
            <person name="Gorbushina A."/>
            <person name="Walker B."/>
            <person name="Young S.K."/>
            <person name="Zeng Q."/>
            <person name="Gargeya S."/>
            <person name="Fitzgerald M."/>
            <person name="Haas B."/>
            <person name="Abouelleil A."/>
            <person name="Allen A.W."/>
            <person name="Alvarado L."/>
            <person name="Arachchi H.M."/>
            <person name="Berlin A.M."/>
            <person name="Chapman S.B."/>
            <person name="Gainer-Dewar J."/>
            <person name="Goldberg J."/>
            <person name="Griggs A."/>
            <person name="Gujja S."/>
            <person name="Hansen M."/>
            <person name="Howarth C."/>
            <person name="Imamovic A."/>
            <person name="Ireland A."/>
            <person name="Larimer J."/>
            <person name="McCowan C."/>
            <person name="Murphy C."/>
            <person name="Pearson M."/>
            <person name="Poon T.W."/>
            <person name="Priest M."/>
            <person name="Roberts A."/>
            <person name="Saif S."/>
            <person name="Shea T."/>
            <person name="Sisk P."/>
            <person name="Sykes S."/>
            <person name="Wortman J."/>
            <person name="Nusbaum C."/>
            <person name="Birren B."/>
        </authorList>
    </citation>
    <scope>NUCLEOTIDE SEQUENCE [LARGE SCALE GENOMIC DNA]</scope>
    <source>
        <strain evidence="2 3">CBS 101466</strain>
    </source>
</reference>